<organism evidence="1">
    <name type="scientific">Ophidiomyces ophidiicola</name>
    <dbReference type="NCBI Taxonomy" id="1387563"/>
    <lineage>
        <taxon>Eukaryota</taxon>
        <taxon>Fungi</taxon>
        <taxon>Dikarya</taxon>
        <taxon>Ascomycota</taxon>
        <taxon>Pezizomycotina</taxon>
        <taxon>Eurotiomycetes</taxon>
        <taxon>Eurotiomycetidae</taxon>
        <taxon>Onygenales</taxon>
        <taxon>Onygenaceae</taxon>
        <taxon>Ophidiomyces</taxon>
    </lineage>
</organism>
<comment type="caution">
    <text evidence="1">The sequence shown here is derived from an EMBL/GenBank/DDBJ whole genome shotgun (WGS) entry which is preliminary data.</text>
</comment>
<evidence type="ECO:0000313" key="1">
    <source>
        <dbReference type="EMBL" id="KAI2386710.1"/>
    </source>
</evidence>
<sequence length="528" mass="58866">MRDVRRRERLAGLKRVSKRDKKGKTSPAHHPSPDAAVPPPTAATATATDTADPPASSCRALTLPTRFKSPPSWNSPAGYQRLPHLFVQPAGCDYDPFSTLPLSDDTRPFIQSLMGYMAAVMLPMTFPVEMKNPKEGQFRINMMVKSAISDPGPFFAYMSLAAAHRAIMQSENNLNLDEMDARSIRNPDLYAMKAQCMSEMNKKLQKQETAADESAFETIMFLISAAVTCGFFTEARIHFEGVKNMVKLRGGITSPSFEASRALGGVVLCDVKIAYGQLSRPFYPIAWESFPVPPPMAARIFPPKSSPLNIITSRLANSPYLSDTLKVAINKIRELIFFEHFNREETNCLTSDENEFFRVRVHELEHELLDYPYRIFKKKPVSKAAAKGTPDELALPPIENVTRLACLGYISHNCVFAPSTSGVGRAVTLHIATALSKCPPDEPTRLADDLLDLLAWAAFVGVQSEGIHLKRPWFLLKIRQVAALRRWTAWKEVEAALLGFLYVPSFHAASWEMIWNNAMRVSTVTEES</sequence>
<proteinExistence type="predicted"/>
<name>A0ACB8UWC0_9EURO</name>
<accession>A0ACB8UWC0</accession>
<reference evidence="1" key="1">
    <citation type="journal article" date="2022" name="bioRxiv">
        <title>Population genetic analysis of Ophidiomyces ophidiicola, the causative agent of snake fungal disease, indicates recent introductions to the USA.</title>
        <authorList>
            <person name="Ladner J.T."/>
            <person name="Palmer J.M."/>
            <person name="Ettinger C.L."/>
            <person name="Stajich J.E."/>
            <person name="Farrell T.M."/>
            <person name="Glorioso B.M."/>
            <person name="Lawson B."/>
            <person name="Price S.J."/>
            <person name="Stengle A.G."/>
            <person name="Grear D.A."/>
            <person name="Lorch J.M."/>
        </authorList>
    </citation>
    <scope>NUCLEOTIDE SEQUENCE</scope>
    <source>
        <strain evidence="1">NWHC 24266-5</strain>
    </source>
</reference>
<gene>
    <name evidence="1" type="ORF">LOY88_003431</name>
</gene>
<protein>
    <submittedName>
        <fullName evidence="1">Uncharacterized protein</fullName>
    </submittedName>
</protein>
<dbReference type="EMBL" id="JALBCA010000045">
    <property type="protein sequence ID" value="KAI2386710.1"/>
    <property type="molecule type" value="Genomic_DNA"/>
</dbReference>